<evidence type="ECO:0000259" key="2">
    <source>
        <dbReference type="Pfam" id="PF13476"/>
    </source>
</evidence>
<dbReference type="GO" id="GO:0005524">
    <property type="term" value="F:ATP binding"/>
    <property type="evidence" value="ECO:0007669"/>
    <property type="project" value="InterPro"/>
</dbReference>
<dbReference type="PANTHER" id="PTHR43581">
    <property type="entry name" value="ATP/GTP PHOSPHATASE"/>
    <property type="match status" value="1"/>
</dbReference>
<dbReference type="InterPro" id="IPR003959">
    <property type="entry name" value="ATPase_AAA_core"/>
</dbReference>
<name>A0A2X0INK5_9ACTN</name>
<dbReference type="OrthoDB" id="104167at2"/>
<dbReference type="Pfam" id="PF20469">
    <property type="entry name" value="OLD-like_TOPRIM"/>
    <property type="match status" value="1"/>
</dbReference>
<dbReference type="Pfam" id="PF13304">
    <property type="entry name" value="AAA_21"/>
    <property type="match status" value="1"/>
</dbReference>
<feature type="domain" description="Rad50/SbcC-type AAA" evidence="2">
    <location>
        <begin position="5"/>
        <end position="84"/>
    </location>
</feature>
<evidence type="ECO:0000259" key="1">
    <source>
        <dbReference type="Pfam" id="PF13304"/>
    </source>
</evidence>
<evidence type="ECO:0000259" key="3">
    <source>
        <dbReference type="Pfam" id="PF20469"/>
    </source>
</evidence>
<dbReference type="Pfam" id="PF13476">
    <property type="entry name" value="AAA_23"/>
    <property type="match status" value="1"/>
</dbReference>
<organism evidence="4 5">
    <name type="scientific">Streptacidiphilus pinicola</name>
    <dbReference type="NCBI Taxonomy" id="2219663"/>
    <lineage>
        <taxon>Bacteria</taxon>
        <taxon>Bacillati</taxon>
        <taxon>Actinomycetota</taxon>
        <taxon>Actinomycetes</taxon>
        <taxon>Kitasatosporales</taxon>
        <taxon>Streptomycetaceae</taxon>
        <taxon>Streptacidiphilus</taxon>
    </lineage>
</organism>
<dbReference type="InterPro" id="IPR038729">
    <property type="entry name" value="Rad50/SbcC_AAA"/>
</dbReference>
<comment type="caution">
    <text evidence="4">The sequence shown here is derived from an EMBL/GenBank/DDBJ whole genome shotgun (WGS) entry which is preliminary data.</text>
</comment>
<sequence>MLTGIAIKNYRAFRDFELDFDPSMNILVGDNDAGKSTILEAISLALTGRLRGRLIAQELSPFMFHQRAVREYLEALQSGTGDARPPEIIIDLFLEDTPASAALKGTNNLKKADEPGVRIRAYLNSDFAAEYAEFIKDPDQVRLIPTEYYRVDWLGFSGNGITFKSVPATASLIDASNIQLQNGVDYYLSNIISQNLDPSQRVGLTRAYRDLREQFGNNGAIQKINEGLRGAPRDVSDRELTLGIDLSHKASWESSLVPHLDDLPYQYVGKGEQSTLKILLALNKRVADAHIVLVEEPENHLSFPKLGKLVKKISDKCVGKQVFITTHSSFVLNKLGLENLVLLSTEGGFRMSSLPASTQDYFRKLSGYDTLRVVLAPRSILVEGPSDELVIQRAYLDVHGALPAEDGVDVINVRGLSFKRFLDIAALLPRNQVAVVTDNDGNDASVVRARYAAYTGLPNVKVCVGEDKGFKTLEPQLLKANGRDKLNEVLGTSFNDDDDLLKHMEGHKTTVALAIFEGDRITMPGYISDAVA</sequence>
<dbReference type="Gene3D" id="3.40.50.300">
    <property type="entry name" value="P-loop containing nucleotide triphosphate hydrolases"/>
    <property type="match status" value="2"/>
</dbReference>
<keyword evidence="4" id="KW-0255">Endonuclease</keyword>
<reference evidence="4 5" key="1">
    <citation type="submission" date="2018-06" db="EMBL/GenBank/DDBJ databases">
        <title>Streptacidiphilus pinicola sp. nov., isolated from pine grove soil.</title>
        <authorList>
            <person name="Roh S.G."/>
            <person name="Park S."/>
            <person name="Kim M.-K."/>
            <person name="Yun B.-R."/>
            <person name="Park J."/>
            <person name="Kim M.J."/>
            <person name="Kim Y.S."/>
            <person name="Kim S.B."/>
        </authorList>
    </citation>
    <scope>NUCLEOTIDE SEQUENCE [LARGE SCALE GENOMIC DNA]</scope>
    <source>
        <strain evidence="4 5">MMS16-CNU450</strain>
    </source>
</reference>
<protein>
    <submittedName>
        <fullName evidence="4">ATP-dependent endonuclease</fullName>
    </submittedName>
</protein>
<accession>A0A2X0INK5</accession>
<dbReference type="GO" id="GO:0006302">
    <property type="term" value="P:double-strand break repair"/>
    <property type="evidence" value="ECO:0007669"/>
    <property type="project" value="InterPro"/>
</dbReference>
<dbReference type="InterPro" id="IPR027417">
    <property type="entry name" value="P-loop_NTPase"/>
</dbReference>
<dbReference type="GO" id="GO:0004519">
    <property type="term" value="F:endonuclease activity"/>
    <property type="evidence" value="ECO:0007669"/>
    <property type="project" value="UniProtKB-KW"/>
</dbReference>
<dbReference type="EMBL" id="QKYN01000030">
    <property type="protein sequence ID" value="RAG86237.1"/>
    <property type="molecule type" value="Genomic_DNA"/>
</dbReference>
<keyword evidence="4" id="KW-0540">Nuclease</keyword>
<gene>
    <name evidence="4" type="ORF">DN069_07735</name>
</gene>
<evidence type="ECO:0000313" key="4">
    <source>
        <dbReference type="EMBL" id="RAG86237.1"/>
    </source>
</evidence>
<dbReference type="CDD" id="cd01026">
    <property type="entry name" value="TOPRIM_OLD"/>
    <property type="match status" value="1"/>
</dbReference>
<dbReference type="AlphaFoldDB" id="A0A2X0INK5"/>
<dbReference type="SUPFAM" id="SSF52540">
    <property type="entry name" value="P-loop containing nucleoside triphosphate hydrolases"/>
    <property type="match status" value="1"/>
</dbReference>
<feature type="domain" description="ATPase AAA-type core" evidence="1">
    <location>
        <begin position="259"/>
        <end position="333"/>
    </location>
</feature>
<feature type="domain" description="OLD protein-like TOPRIM" evidence="3">
    <location>
        <begin position="376"/>
        <end position="440"/>
    </location>
</feature>
<evidence type="ECO:0000313" key="5">
    <source>
        <dbReference type="Proteomes" id="UP000248889"/>
    </source>
</evidence>
<keyword evidence="4" id="KW-0378">Hydrolase</keyword>
<dbReference type="InterPro" id="IPR051396">
    <property type="entry name" value="Bact_Antivir_Def_Nuclease"/>
</dbReference>
<dbReference type="RefSeq" id="WP_111500110.1">
    <property type="nucleotide sequence ID" value="NZ_QKYN01000030.1"/>
</dbReference>
<dbReference type="Proteomes" id="UP000248889">
    <property type="component" value="Unassembled WGS sequence"/>
</dbReference>
<dbReference type="PANTHER" id="PTHR43581:SF2">
    <property type="entry name" value="EXCINUCLEASE ATPASE SUBUNIT"/>
    <property type="match status" value="1"/>
</dbReference>
<keyword evidence="5" id="KW-1185">Reference proteome</keyword>
<dbReference type="GO" id="GO:0016887">
    <property type="term" value="F:ATP hydrolysis activity"/>
    <property type="evidence" value="ECO:0007669"/>
    <property type="project" value="InterPro"/>
</dbReference>
<proteinExistence type="predicted"/>
<dbReference type="InterPro" id="IPR034139">
    <property type="entry name" value="TOPRIM_OLD"/>
</dbReference>